<proteinExistence type="predicted"/>
<reference evidence="2" key="1">
    <citation type="submission" date="2024-07" db="EMBL/GenBank/DDBJ databases">
        <title>Two chromosome-level genome assemblies of Korean endemic species Abeliophyllum distichum and Forsythia ovata (Oleaceae).</title>
        <authorList>
            <person name="Jang H."/>
        </authorList>
    </citation>
    <scope>NUCLEOTIDE SEQUENCE [LARGE SCALE GENOMIC DNA]</scope>
</reference>
<evidence type="ECO:0000313" key="1">
    <source>
        <dbReference type="EMBL" id="KAL2476013.1"/>
    </source>
</evidence>
<evidence type="ECO:0000313" key="2">
    <source>
        <dbReference type="Proteomes" id="UP001604336"/>
    </source>
</evidence>
<accession>A0ABD1QIG2</accession>
<dbReference type="EMBL" id="JBFOLK010000011">
    <property type="protein sequence ID" value="KAL2476013.1"/>
    <property type="molecule type" value="Genomic_DNA"/>
</dbReference>
<comment type="caution">
    <text evidence="1">The sequence shown here is derived from an EMBL/GenBank/DDBJ whole genome shotgun (WGS) entry which is preliminary data.</text>
</comment>
<dbReference type="Proteomes" id="UP001604336">
    <property type="component" value="Unassembled WGS sequence"/>
</dbReference>
<sequence>MLAGKSGGDNRSGRNGNDIRLNYKLPKIDFPQFGGENPRQWARKANKYFQLHLIPEELKLGIAEMYLKGKAYVWFHGFLSSHSNADWGLLTTEVYRRFNLVTEEAVDEVLAEGERYGSHADFLGCLNGDYEA</sequence>
<organism evidence="1 2">
    <name type="scientific">Abeliophyllum distichum</name>
    <dbReference type="NCBI Taxonomy" id="126358"/>
    <lineage>
        <taxon>Eukaryota</taxon>
        <taxon>Viridiplantae</taxon>
        <taxon>Streptophyta</taxon>
        <taxon>Embryophyta</taxon>
        <taxon>Tracheophyta</taxon>
        <taxon>Spermatophyta</taxon>
        <taxon>Magnoliopsida</taxon>
        <taxon>eudicotyledons</taxon>
        <taxon>Gunneridae</taxon>
        <taxon>Pentapetalae</taxon>
        <taxon>asterids</taxon>
        <taxon>lamiids</taxon>
        <taxon>Lamiales</taxon>
        <taxon>Oleaceae</taxon>
        <taxon>Forsythieae</taxon>
        <taxon>Abeliophyllum</taxon>
    </lineage>
</organism>
<gene>
    <name evidence="1" type="ORF">Adt_36749</name>
</gene>
<dbReference type="AlphaFoldDB" id="A0ABD1QIG2"/>
<name>A0ABD1QIG2_9LAMI</name>
<keyword evidence="2" id="KW-1185">Reference proteome</keyword>
<protein>
    <submittedName>
        <fullName evidence="1">Uncharacterized protein</fullName>
    </submittedName>
</protein>